<dbReference type="GO" id="GO:0046872">
    <property type="term" value="F:metal ion binding"/>
    <property type="evidence" value="ECO:0007669"/>
    <property type="project" value="UniProtKB-KW"/>
</dbReference>
<dbReference type="PIRSF" id="PIRSF004846">
    <property type="entry name" value="ModA"/>
    <property type="match status" value="1"/>
</dbReference>
<keyword evidence="1" id="KW-0500">Molybdenum</keyword>
<name>A0A3B0U8Q8_9ZZZZ</name>
<evidence type="ECO:0000256" key="1">
    <source>
        <dbReference type="ARBA" id="ARBA00022505"/>
    </source>
</evidence>
<dbReference type="AlphaFoldDB" id="A0A3B0U8Q8"/>
<evidence type="ECO:0000256" key="3">
    <source>
        <dbReference type="ARBA" id="ARBA00022729"/>
    </source>
</evidence>
<dbReference type="EMBL" id="UOEO01000215">
    <property type="protein sequence ID" value="VAW22832.1"/>
    <property type="molecule type" value="Genomic_DNA"/>
</dbReference>
<reference evidence="4" key="1">
    <citation type="submission" date="2018-06" db="EMBL/GenBank/DDBJ databases">
        <authorList>
            <person name="Zhirakovskaya E."/>
        </authorList>
    </citation>
    <scope>NUCLEOTIDE SEQUENCE</scope>
</reference>
<dbReference type="SUPFAM" id="SSF53850">
    <property type="entry name" value="Periplasmic binding protein-like II"/>
    <property type="match status" value="1"/>
</dbReference>
<dbReference type="Pfam" id="PF13531">
    <property type="entry name" value="SBP_bac_11"/>
    <property type="match status" value="1"/>
</dbReference>
<keyword evidence="2" id="KW-0479">Metal-binding</keyword>
<dbReference type="NCBIfam" id="TIGR01256">
    <property type="entry name" value="modA"/>
    <property type="match status" value="1"/>
</dbReference>
<dbReference type="InterPro" id="IPR005950">
    <property type="entry name" value="ModA"/>
</dbReference>
<dbReference type="FunFam" id="3.40.190.10:FF:000035">
    <property type="entry name" value="Molybdate ABC transporter substrate-binding protein"/>
    <property type="match status" value="1"/>
</dbReference>
<dbReference type="Gene3D" id="3.40.190.10">
    <property type="entry name" value="Periplasmic binding protein-like II"/>
    <property type="match status" value="2"/>
</dbReference>
<gene>
    <name evidence="4" type="ORF">MNBD_ALPHA12-1998</name>
</gene>
<protein>
    <submittedName>
        <fullName evidence="4">Molybdenum ABC transporter, substrate-binding protein ModA</fullName>
    </submittedName>
</protein>
<dbReference type="PANTHER" id="PTHR30632">
    <property type="entry name" value="MOLYBDATE-BINDING PERIPLASMIC PROTEIN"/>
    <property type="match status" value="1"/>
</dbReference>
<dbReference type="InterPro" id="IPR050682">
    <property type="entry name" value="ModA/WtpA"/>
</dbReference>
<dbReference type="PANTHER" id="PTHR30632:SF17">
    <property type="entry name" value="MOLYBDATE-BINDING PROTEIN MODA"/>
    <property type="match status" value="1"/>
</dbReference>
<dbReference type="GO" id="GO:0030288">
    <property type="term" value="C:outer membrane-bounded periplasmic space"/>
    <property type="evidence" value="ECO:0007669"/>
    <property type="project" value="TreeGrafter"/>
</dbReference>
<evidence type="ECO:0000313" key="4">
    <source>
        <dbReference type="EMBL" id="VAW22832.1"/>
    </source>
</evidence>
<dbReference type="GO" id="GO:0015689">
    <property type="term" value="P:molybdate ion transport"/>
    <property type="evidence" value="ECO:0007669"/>
    <property type="project" value="InterPro"/>
</dbReference>
<organism evidence="4">
    <name type="scientific">hydrothermal vent metagenome</name>
    <dbReference type="NCBI Taxonomy" id="652676"/>
    <lineage>
        <taxon>unclassified sequences</taxon>
        <taxon>metagenomes</taxon>
        <taxon>ecological metagenomes</taxon>
    </lineage>
</organism>
<accession>A0A3B0U8Q8</accession>
<evidence type="ECO:0000256" key="2">
    <source>
        <dbReference type="ARBA" id="ARBA00022723"/>
    </source>
</evidence>
<proteinExistence type="predicted"/>
<dbReference type="GO" id="GO:0030973">
    <property type="term" value="F:molybdate ion binding"/>
    <property type="evidence" value="ECO:0007669"/>
    <property type="project" value="TreeGrafter"/>
</dbReference>
<keyword evidence="3" id="KW-0732">Signal</keyword>
<sequence>MGFDRYRTRAIFAAAIAMAFVTLSFPARAAVTIFAASSITEIMETLADNFSRNTGIDVSVVPAGSATLAQQIAAGAPADIFVSANKEWISYVRDKAGFGQGVELFGNQLALIAPAGSTITIAKLSDLGQIVEGKRLAMGNPAYVPAGIYGREALKKIGIWDKVKPWIAPAANVRAALNLVLYGAAELGIVYKTDAMIKGVRIVLPIDPALHDKISYIGALAPKATAEAKQFFSYLQGKQAMQTAAKMGYLTTSNAD</sequence>